<dbReference type="NCBIfam" id="TIGR00728">
    <property type="entry name" value="OPT_sfam"/>
    <property type="match status" value="1"/>
</dbReference>
<evidence type="ECO:0000256" key="4">
    <source>
        <dbReference type="ARBA" id="ARBA00022692"/>
    </source>
</evidence>
<dbReference type="AlphaFoldDB" id="R7W7U1"/>
<dbReference type="PANTHER" id="PTHR31645:SF48">
    <property type="entry name" value="METAL-NICOTIANAMINE TRANSPORTER YSL17-RELATED"/>
    <property type="match status" value="1"/>
</dbReference>
<dbReference type="GO" id="GO:0016020">
    <property type="term" value="C:membrane"/>
    <property type="evidence" value="ECO:0007669"/>
    <property type="project" value="UniProtKB-SubCell"/>
</dbReference>
<accession>R7W7U1</accession>
<comment type="subcellular location">
    <subcellularLocation>
        <location evidence="1">Membrane</location>
        <topology evidence="1">Multi-pass membrane protein</topology>
    </subcellularLocation>
</comment>
<dbReference type="InterPro" id="IPR004813">
    <property type="entry name" value="OPT"/>
</dbReference>
<organism evidence="7">
    <name type="scientific">Aegilops tauschii</name>
    <name type="common">Tausch's goatgrass</name>
    <name type="synonym">Aegilops squarrosa</name>
    <dbReference type="NCBI Taxonomy" id="37682"/>
    <lineage>
        <taxon>Eukaryota</taxon>
        <taxon>Viridiplantae</taxon>
        <taxon>Streptophyta</taxon>
        <taxon>Embryophyta</taxon>
        <taxon>Tracheophyta</taxon>
        <taxon>Spermatophyta</taxon>
        <taxon>Magnoliopsida</taxon>
        <taxon>Liliopsida</taxon>
        <taxon>Poales</taxon>
        <taxon>Poaceae</taxon>
        <taxon>BOP clade</taxon>
        <taxon>Pooideae</taxon>
        <taxon>Triticodae</taxon>
        <taxon>Triticeae</taxon>
        <taxon>Triticinae</taxon>
        <taxon>Aegilops</taxon>
    </lineage>
</organism>
<comment type="similarity">
    <text evidence="2">Belongs to the YSL (TC 2.A.67.2) family.</text>
</comment>
<sequence length="703" mass="76209">MEPSTPPAATHDLWGMEDEQPSTERVFEGESVPSRSETITVRSVAVSIVLGCTLSVVAMKLALTSGFAPSLAMPAGLLGFFIPRLWMQLMDSCEASQLPFTRQENTVIQTCVVACTSIAYSGTYAARSEHACGFGTYILAMSKHSAEGGVGSDGLNVEEPDIGRMIVFLLLTSFAGILAIMPFRDSLIVHRRLTFPSGTATAHLINTMHTPQGAKQAGQQLAMLLKTLFGTVAWSIFEWFFAGRSGCGFQAFPVFGLGAFRRGFYYDFSMTNVGVGMFCPYKITISMLTGSLVSWGLIWPYIQTKEGDWYPQGLDRDNISGINGYRVFIGVSMILADGLLHMLCILVRTLYAMYKNPQPRQSSNGQPFRCLSVVLDRSASSFDDRRRTQVFLRDRVPATVPVVGYVVLSVISTLVIPQLYTQLRYHHVAFAYIIAPVFAFCNAYGNGMTDMNIATTYGKVSILIFSSWVGLKDGGVVAGLAACAIIVSNVSTASDLMQDHKTGYITLTSPHTITICQVAGTALGCVVNPVIFSIFYSVYNSGAHDDSNSIGPYAKVYRGIAMLAMTEKNGLPKHTMLLCKVFLALALSISVLREVSTHKRWRVLRYIPSTIGMAVAFFVPPTIPVGMALGSAVIYLWGRSDRDDMRLMSPAAACGLICGDGFGSLLSSALTLLKATPPICIMFVARGVNQSLDAFLAAKGMPT</sequence>
<evidence type="ECO:0000256" key="1">
    <source>
        <dbReference type="ARBA" id="ARBA00004141"/>
    </source>
</evidence>
<dbReference type="GO" id="GO:0035673">
    <property type="term" value="F:oligopeptide transmembrane transporter activity"/>
    <property type="evidence" value="ECO:0007669"/>
    <property type="project" value="InterPro"/>
</dbReference>
<keyword evidence="3" id="KW-0813">Transport</keyword>
<proteinExistence type="inferred from homology"/>
<keyword evidence="5" id="KW-1133">Transmembrane helix</keyword>
<dbReference type="PANTHER" id="PTHR31645">
    <property type="entry name" value="OLIGOPEPTIDE TRANSPORTER YGL114W-RELATED"/>
    <property type="match status" value="1"/>
</dbReference>
<name>R7W7U1_AEGTA</name>
<dbReference type="InterPro" id="IPR045035">
    <property type="entry name" value="YSL-like"/>
</dbReference>
<evidence type="ECO:0000256" key="3">
    <source>
        <dbReference type="ARBA" id="ARBA00022448"/>
    </source>
</evidence>
<evidence type="ECO:0000256" key="5">
    <source>
        <dbReference type="ARBA" id="ARBA00022989"/>
    </source>
</evidence>
<keyword evidence="6" id="KW-0472">Membrane</keyword>
<dbReference type="EnsemblPlants" id="EMT13494">
    <property type="protein sequence ID" value="EMT13494"/>
    <property type="gene ID" value="F775_12077"/>
</dbReference>
<reference evidence="7" key="1">
    <citation type="submission" date="2015-06" db="UniProtKB">
        <authorList>
            <consortium name="EnsemblPlants"/>
        </authorList>
    </citation>
    <scope>IDENTIFICATION</scope>
</reference>
<keyword evidence="4" id="KW-0812">Transmembrane</keyword>
<evidence type="ECO:0000256" key="2">
    <source>
        <dbReference type="ARBA" id="ARBA00010276"/>
    </source>
</evidence>
<dbReference type="Pfam" id="PF03169">
    <property type="entry name" value="OPT"/>
    <property type="match status" value="1"/>
</dbReference>
<evidence type="ECO:0000313" key="7">
    <source>
        <dbReference type="EnsemblPlants" id="EMT13494"/>
    </source>
</evidence>
<protein>
    <submittedName>
        <fullName evidence="7">Putative metal-nicotianamine transporter YSL7</fullName>
    </submittedName>
</protein>
<evidence type="ECO:0000256" key="6">
    <source>
        <dbReference type="ARBA" id="ARBA00023136"/>
    </source>
</evidence>